<keyword evidence="1" id="KW-0175">Coiled coil</keyword>
<gene>
    <name evidence="3" type="ORF">TrST_g6420</name>
</gene>
<evidence type="ECO:0000313" key="3">
    <source>
        <dbReference type="EMBL" id="GMH95692.1"/>
    </source>
</evidence>
<reference evidence="4" key="1">
    <citation type="journal article" date="2023" name="Commun. Biol.">
        <title>Genome analysis of Parmales, the sister group of diatoms, reveals the evolutionary specialization of diatoms from phago-mixotrophs to photoautotrophs.</title>
        <authorList>
            <person name="Ban H."/>
            <person name="Sato S."/>
            <person name="Yoshikawa S."/>
            <person name="Yamada K."/>
            <person name="Nakamura Y."/>
            <person name="Ichinomiya M."/>
            <person name="Sato N."/>
            <person name="Blanc-Mathieu R."/>
            <person name="Endo H."/>
            <person name="Kuwata A."/>
            <person name="Ogata H."/>
        </authorList>
    </citation>
    <scope>NUCLEOTIDE SEQUENCE [LARGE SCALE GENOMIC DNA]</scope>
    <source>
        <strain evidence="4">NIES 3701</strain>
    </source>
</reference>
<name>A0A9W7BXV6_9STRA</name>
<dbReference type="OrthoDB" id="10357250at2759"/>
<proteinExistence type="predicted"/>
<comment type="caution">
    <text evidence="3">The sequence shown here is derived from an EMBL/GenBank/DDBJ whole genome shotgun (WGS) entry which is preliminary data.</text>
</comment>
<dbReference type="AlphaFoldDB" id="A0A9W7BXV6"/>
<evidence type="ECO:0000313" key="4">
    <source>
        <dbReference type="Proteomes" id="UP001165085"/>
    </source>
</evidence>
<feature type="region of interest" description="Disordered" evidence="2">
    <location>
        <begin position="1"/>
        <end position="21"/>
    </location>
</feature>
<organism evidence="3 4">
    <name type="scientific">Triparma strigata</name>
    <dbReference type="NCBI Taxonomy" id="1606541"/>
    <lineage>
        <taxon>Eukaryota</taxon>
        <taxon>Sar</taxon>
        <taxon>Stramenopiles</taxon>
        <taxon>Ochrophyta</taxon>
        <taxon>Bolidophyceae</taxon>
        <taxon>Parmales</taxon>
        <taxon>Triparmaceae</taxon>
        <taxon>Triparma</taxon>
    </lineage>
</organism>
<dbReference type="EMBL" id="BRXY01000448">
    <property type="protein sequence ID" value="GMH95692.1"/>
    <property type="molecule type" value="Genomic_DNA"/>
</dbReference>
<accession>A0A9W7BXV6</accession>
<protein>
    <submittedName>
        <fullName evidence="3">Uncharacterized protein</fullName>
    </submittedName>
</protein>
<sequence>MSDTSVLLNVEGNPIPKDGHATFATQKSDFYKERFNSESRSRSSFNSGHTIYKKSRNTILAEPTPRDRTYTREPVGYAWTGKPFIPSKFQNVTSPNNPNRVFAEAQGVDLELERLKDKKKMIEMKVNELDRLLEFKEQE</sequence>
<evidence type="ECO:0000256" key="1">
    <source>
        <dbReference type="SAM" id="Coils"/>
    </source>
</evidence>
<dbReference type="Proteomes" id="UP001165085">
    <property type="component" value="Unassembled WGS sequence"/>
</dbReference>
<keyword evidence="4" id="KW-1185">Reference proteome</keyword>
<feature type="coiled-coil region" evidence="1">
    <location>
        <begin position="105"/>
        <end position="139"/>
    </location>
</feature>
<evidence type="ECO:0000256" key="2">
    <source>
        <dbReference type="SAM" id="MobiDB-lite"/>
    </source>
</evidence>